<keyword evidence="17" id="KW-1185">Reference proteome</keyword>
<sequence length="559" mass="62819">MATIVTSTRFTDEYQLYEELGKGAFSVVRRCVKKSTGQEYAAKIINTKKLSARDHQKLEREARICRLLKHPNIVRLHDSIAEEGFHYLVFDLVTGGELFEDIVAREYYSEADASQCINQILESVNHIHQHDIVHRDLKPENLLLASKLKGAAVKLADFGLAIEVQGDQQAWFGFAGTPGYLSPEVLRKDPYGKPVDIWACGVILYILLVGYPPFWDEDQHKLYQQIKAGAYDFPSPEWDTVTPEAKNLINQMLTINPAKRITAEQALKHPWVCQRSTVASMMHRQETVECLRKFNARRKLKNSICVVLFLPQPQTNNSKNTVVSSTSTKDSSISSSAPMVSHLNLFSLIALYCHCYGFSSFAFSLDLVSDLTFVVFRPTLLCALPATHDVKRIAWNSSGQASCPDLEHAQPGAATVPLGGSSTQQSRKQEIIKITEQLIEAINNGDFEAYTRICDPGLTSFEPEALGNLVEGMDFHKFYFENLLSKNSKPVHTTILNPHVHLIGEDAACIAYIRLTQYIDSQGRPRSSQSEETRVWHRRDSKWLNVHFHCSGAPAAPLQ</sequence>
<accession>A0A8C9W4X6</accession>
<comment type="catalytic activity">
    <reaction evidence="11">
        <text>L-seryl-[protein] + ATP = O-phospho-L-seryl-[protein] + ADP + H(+)</text>
        <dbReference type="Rhea" id="RHEA:17989"/>
        <dbReference type="Rhea" id="RHEA-COMP:9863"/>
        <dbReference type="Rhea" id="RHEA-COMP:11604"/>
        <dbReference type="ChEBI" id="CHEBI:15378"/>
        <dbReference type="ChEBI" id="CHEBI:29999"/>
        <dbReference type="ChEBI" id="CHEBI:30616"/>
        <dbReference type="ChEBI" id="CHEBI:83421"/>
        <dbReference type="ChEBI" id="CHEBI:456216"/>
        <dbReference type="EC" id="2.7.11.17"/>
    </reaction>
</comment>
<evidence type="ECO:0000313" key="17">
    <source>
        <dbReference type="Proteomes" id="UP000694397"/>
    </source>
</evidence>
<evidence type="ECO:0000259" key="15">
    <source>
        <dbReference type="PROSITE" id="PS50011"/>
    </source>
</evidence>
<dbReference type="InterPro" id="IPR008271">
    <property type="entry name" value="Ser/Thr_kinase_AS"/>
</dbReference>
<dbReference type="GO" id="GO:0043226">
    <property type="term" value="C:organelle"/>
    <property type="evidence" value="ECO:0007669"/>
    <property type="project" value="UniProtKB-ARBA"/>
</dbReference>
<dbReference type="GO" id="GO:0005516">
    <property type="term" value="F:calmodulin binding"/>
    <property type="evidence" value="ECO:0007669"/>
    <property type="project" value="UniProtKB-KW"/>
</dbReference>
<evidence type="ECO:0000256" key="13">
    <source>
        <dbReference type="ARBA" id="ARBA00064333"/>
    </source>
</evidence>
<dbReference type="GO" id="GO:0004683">
    <property type="term" value="F:calcium/calmodulin-dependent protein kinase activity"/>
    <property type="evidence" value="ECO:0007669"/>
    <property type="project" value="UniProtKB-EC"/>
</dbReference>
<evidence type="ECO:0000256" key="4">
    <source>
        <dbReference type="ARBA" id="ARBA00022553"/>
    </source>
</evidence>
<keyword evidence="6 14" id="KW-0547">Nucleotide-binding</keyword>
<feature type="domain" description="Protein kinase" evidence="15">
    <location>
        <begin position="14"/>
        <end position="272"/>
    </location>
</feature>
<dbReference type="SUPFAM" id="SSF54427">
    <property type="entry name" value="NTF2-like"/>
    <property type="match status" value="1"/>
</dbReference>
<dbReference type="InterPro" id="IPR017441">
    <property type="entry name" value="Protein_kinase_ATP_BS"/>
</dbReference>
<dbReference type="CDD" id="cd14086">
    <property type="entry name" value="STKc_CaMKII"/>
    <property type="match status" value="1"/>
</dbReference>
<evidence type="ECO:0000256" key="7">
    <source>
        <dbReference type="ARBA" id="ARBA00022777"/>
    </source>
</evidence>
<dbReference type="Ensembl" id="ENSSFOT00015043272.1">
    <property type="protein sequence ID" value="ENSSFOP00015069684.1"/>
    <property type="gene ID" value="ENSSFOG00015020838.2"/>
</dbReference>
<comment type="similarity">
    <text evidence="1">Belongs to the protein kinase superfamily. CAMK Ser/Thr protein kinase family. CaMK subfamily.</text>
</comment>
<evidence type="ECO:0000256" key="9">
    <source>
        <dbReference type="ARBA" id="ARBA00022860"/>
    </source>
</evidence>
<keyword evidence="5" id="KW-0808">Transferase</keyword>
<evidence type="ECO:0000256" key="1">
    <source>
        <dbReference type="ARBA" id="ARBA00005354"/>
    </source>
</evidence>
<dbReference type="AlphaFoldDB" id="A0A8C9W4X6"/>
<evidence type="ECO:0000256" key="6">
    <source>
        <dbReference type="ARBA" id="ARBA00022741"/>
    </source>
</evidence>
<dbReference type="Gene3D" id="3.10.450.50">
    <property type="match status" value="1"/>
</dbReference>
<evidence type="ECO:0000256" key="12">
    <source>
        <dbReference type="ARBA" id="ARBA00056581"/>
    </source>
</evidence>
<dbReference type="InterPro" id="IPR013543">
    <property type="entry name" value="Ca/CaM-dep_prot_kinase-assoc"/>
</dbReference>
<comment type="catalytic activity">
    <reaction evidence="10">
        <text>L-threonyl-[protein] + ATP = O-phospho-L-threonyl-[protein] + ADP + H(+)</text>
        <dbReference type="Rhea" id="RHEA:46608"/>
        <dbReference type="Rhea" id="RHEA-COMP:11060"/>
        <dbReference type="Rhea" id="RHEA-COMP:11605"/>
        <dbReference type="ChEBI" id="CHEBI:15378"/>
        <dbReference type="ChEBI" id="CHEBI:30013"/>
        <dbReference type="ChEBI" id="CHEBI:30616"/>
        <dbReference type="ChEBI" id="CHEBI:61977"/>
        <dbReference type="ChEBI" id="CHEBI:456216"/>
        <dbReference type="EC" id="2.7.11.17"/>
    </reaction>
</comment>
<name>A0A8C9W4X6_SCLFO</name>
<keyword evidence="8 14" id="KW-0067">ATP-binding</keyword>
<comment type="subunit">
    <text evidence="13">CAMK2 is composed of four different chains: alpha, beta, gamma, and delta. The different isoforms assemble into homo- or heteromultimeric holoenzymes composed of 8 to 12 subunits.</text>
</comment>
<dbReference type="SMART" id="SM00220">
    <property type="entry name" value="S_TKc"/>
    <property type="match status" value="1"/>
</dbReference>
<dbReference type="PROSITE" id="PS00108">
    <property type="entry name" value="PROTEIN_KINASE_ST"/>
    <property type="match status" value="1"/>
</dbReference>
<keyword evidence="4" id="KW-0597">Phosphoprotein</keyword>
<dbReference type="Gene3D" id="3.30.200.20">
    <property type="entry name" value="Phosphorylase Kinase, domain 1"/>
    <property type="match status" value="1"/>
</dbReference>
<evidence type="ECO:0000256" key="14">
    <source>
        <dbReference type="PROSITE-ProRule" id="PRU10141"/>
    </source>
</evidence>
<proteinExistence type="inferred from homology"/>
<dbReference type="Gene3D" id="1.10.510.10">
    <property type="entry name" value="Transferase(Phosphotransferase) domain 1"/>
    <property type="match status" value="1"/>
</dbReference>
<reference evidence="16 17" key="1">
    <citation type="submission" date="2019-04" db="EMBL/GenBank/DDBJ databases">
        <authorList>
            <consortium name="Wellcome Sanger Institute Data Sharing"/>
        </authorList>
    </citation>
    <scope>NUCLEOTIDE SEQUENCE [LARGE SCALE GENOMIC DNA]</scope>
</reference>
<reference evidence="16" key="3">
    <citation type="submission" date="2025-09" db="UniProtKB">
        <authorList>
            <consortium name="Ensembl"/>
        </authorList>
    </citation>
    <scope>IDENTIFICATION</scope>
</reference>
<keyword evidence="9" id="KW-0112">Calmodulin-binding</keyword>
<organism evidence="16 17">
    <name type="scientific">Scleropages formosus</name>
    <name type="common">Asian bonytongue</name>
    <name type="synonym">Osteoglossum formosum</name>
    <dbReference type="NCBI Taxonomy" id="113540"/>
    <lineage>
        <taxon>Eukaryota</taxon>
        <taxon>Metazoa</taxon>
        <taxon>Chordata</taxon>
        <taxon>Craniata</taxon>
        <taxon>Vertebrata</taxon>
        <taxon>Euteleostomi</taxon>
        <taxon>Actinopterygii</taxon>
        <taxon>Neopterygii</taxon>
        <taxon>Teleostei</taxon>
        <taxon>Osteoglossocephala</taxon>
        <taxon>Osteoglossomorpha</taxon>
        <taxon>Osteoglossiformes</taxon>
        <taxon>Osteoglossidae</taxon>
        <taxon>Scleropages</taxon>
    </lineage>
</organism>
<dbReference type="PROSITE" id="PS00107">
    <property type="entry name" value="PROTEIN_KINASE_ATP"/>
    <property type="match status" value="1"/>
</dbReference>
<evidence type="ECO:0000313" key="16">
    <source>
        <dbReference type="Ensembl" id="ENSSFOP00015069684.1"/>
    </source>
</evidence>
<comment type="function">
    <text evidence="12">CaM-kinase II (CAMK2) is a prominent kinase in the central nervous system.</text>
</comment>
<dbReference type="PANTHER" id="PTHR24347">
    <property type="entry name" value="SERINE/THREONINE-PROTEIN KINASE"/>
    <property type="match status" value="1"/>
</dbReference>
<dbReference type="EC" id="2.7.11.17" evidence="2"/>
<dbReference type="Gene3D" id="6.10.140.620">
    <property type="match status" value="1"/>
</dbReference>
<evidence type="ECO:0000256" key="10">
    <source>
        <dbReference type="ARBA" id="ARBA00047307"/>
    </source>
</evidence>
<keyword evidence="3" id="KW-0723">Serine/threonine-protein kinase</keyword>
<dbReference type="InterPro" id="IPR000719">
    <property type="entry name" value="Prot_kinase_dom"/>
</dbReference>
<feature type="binding site" evidence="14">
    <location>
        <position position="43"/>
    </location>
    <ligand>
        <name>ATP</name>
        <dbReference type="ChEBI" id="CHEBI:30616"/>
    </ligand>
</feature>
<dbReference type="FunFam" id="1.10.510.10:FF:000001">
    <property type="entry name" value="Calcium/calmodulin-dependent protein kinase type II subunit delta"/>
    <property type="match status" value="1"/>
</dbReference>
<evidence type="ECO:0000256" key="2">
    <source>
        <dbReference type="ARBA" id="ARBA00012434"/>
    </source>
</evidence>
<dbReference type="Proteomes" id="UP000694397">
    <property type="component" value="Chromosome 8"/>
</dbReference>
<dbReference type="FunFam" id="3.30.200.20:FF:000002">
    <property type="entry name" value="Calcium/calmodulin-dependent protein kinase type II subunit delta isoform 2"/>
    <property type="match status" value="1"/>
</dbReference>
<keyword evidence="7" id="KW-0418">Kinase</keyword>
<dbReference type="PROSITE" id="PS50011">
    <property type="entry name" value="PROTEIN_KINASE_DOM"/>
    <property type="match status" value="1"/>
</dbReference>
<dbReference type="InterPro" id="IPR032710">
    <property type="entry name" value="NTF2-like_dom_sf"/>
</dbReference>
<dbReference type="InterPro" id="IPR011009">
    <property type="entry name" value="Kinase-like_dom_sf"/>
</dbReference>
<dbReference type="GO" id="GO:0005524">
    <property type="term" value="F:ATP binding"/>
    <property type="evidence" value="ECO:0007669"/>
    <property type="project" value="UniProtKB-UniRule"/>
</dbReference>
<evidence type="ECO:0000256" key="8">
    <source>
        <dbReference type="ARBA" id="ARBA00022840"/>
    </source>
</evidence>
<dbReference type="GeneTree" id="ENSGT00940000156481"/>
<dbReference type="Pfam" id="PF08332">
    <property type="entry name" value="CaMKII_AD"/>
    <property type="match status" value="1"/>
</dbReference>
<gene>
    <name evidence="16" type="primary">CAMK2G</name>
</gene>
<dbReference type="Pfam" id="PF00069">
    <property type="entry name" value="Pkinase"/>
    <property type="match status" value="1"/>
</dbReference>
<evidence type="ECO:0000256" key="5">
    <source>
        <dbReference type="ARBA" id="ARBA00022679"/>
    </source>
</evidence>
<evidence type="ECO:0000256" key="11">
    <source>
        <dbReference type="ARBA" id="ARBA00047430"/>
    </source>
</evidence>
<protein>
    <recommendedName>
        <fullName evidence="2">calcium/calmodulin-dependent protein kinase</fullName>
        <ecNumber evidence="2">2.7.11.17</ecNumber>
    </recommendedName>
</protein>
<dbReference type="FunFam" id="3.10.450.50:FF:000001">
    <property type="entry name" value="calcium/calmodulin-dependent protein kinase type II subunit gamma isoform X1"/>
    <property type="match status" value="1"/>
</dbReference>
<reference evidence="16" key="2">
    <citation type="submission" date="2025-08" db="UniProtKB">
        <authorList>
            <consortium name="Ensembl"/>
        </authorList>
    </citation>
    <scope>IDENTIFICATION</scope>
</reference>
<dbReference type="SUPFAM" id="SSF56112">
    <property type="entry name" value="Protein kinase-like (PK-like)"/>
    <property type="match status" value="1"/>
</dbReference>
<evidence type="ECO:0000256" key="3">
    <source>
        <dbReference type="ARBA" id="ARBA00022527"/>
    </source>
</evidence>